<dbReference type="GO" id="GO:0000712">
    <property type="term" value="P:resolution of meiotic recombination intermediates"/>
    <property type="evidence" value="ECO:0007669"/>
    <property type="project" value="TreeGrafter"/>
</dbReference>
<dbReference type="Pfam" id="PF08585">
    <property type="entry name" value="RMI1_N_C"/>
    <property type="match status" value="1"/>
</dbReference>
<protein>
    <recommendedName>
        <fullName evidence="2">RecQ-mediated genome instability protein 1</fullName>
    </recommendedName>
</protein>
<evidence type="ECO:0000259" key="3">
    <source>
        <dbReference type="Pfam" id="PF08585"/>
    </source>
</evidence>
<comment type="similarity">
    <text evidence="1">Belongs to the RMI1 family.</text>
</comment>
<dbReference type="PANTHER" id="PTHR14790">
    <property type="entry name" value="RECQ-MEDIATED GENOME INSTABILITY PROTEIN 1 RMI1"/>
    <property type="match status" value="1"/>
</dbReference>
<evidence type="ECO:0000256" key="2">
    <source>
        <dbReference type="ARBA" id="ARBA00018987"/>
    </source>
</evidence>
<dbReference type="GO" id="GO:0000724">
    <property type="term" value="P:double-strand break repair via homologous recombination"/>
    <property type="evidence" value="ECO:0007669"/>
    <property type="project" value="TreeGrafter"/>
</dbReference>
<sequence length="254" mass="28651">MTRSPIVDEWVNTMFPSQDIRPEWLSNACYEIERDWKVNNPCDSISEETYLGELENKIVYTNLSDVTARGSRGLPAGITLPSMYTTLDGPIVLELVHMMDVGVSAFVLEKVRLDREQAAYQRLCATEESIAGLPLVAQRDPQSVATPTYPRKCMRYTLSDGRNEIEAVEFRKAFPFLLGETSIGLKMRLENVPIIGGVAFLDPDLVEILGGSVEEQAEWHYTRFRNDLTMRMGEELVLSKKHGIPCRELFASAN</sequence>
<comment type="caution">
    <text evidence="4">The sequence shown here is derived from an EMBL/GenBank/DDBJ whole genome shotgun (WGS) entry which is preliminary data.</text>
</comment>
<accession>A0A8H5B184</accession>
<dbReference type="PANTHER" id="PTHR14790:SF15">
    <property type="entry name" value="RECQ-MEDIATED GENOME INSTABILITY PROTEIN 1"/>
    <property type="match status" value="1"/>
</dbReference>
<gene>
    <name evidence="4" type="ORF">D9611_007064</name>
</gene>
<feature type="domain" description="RecQ mediated genome instability protein 1 OB-fold" evidence="3">
    <location>
        <begin position="75"/>
        <end position="216"/>
    </location>
</feature>
<dbReference type="Gene3D" id="2.40.50.770">
    <property type="entry name" value="RecQ-mediated genome instability protein Rmi1, C-terminal domain"/>
    <property type="match status" value="1"/>
</dbReference>
<evidence type="ECO:0000313" key="5">
    <source>
        <dbReference type="Proteomes" id="UP000541558"/>
    </source>
</evidence>
<dbReference type="Proteomes" id="UP000541558">
    <property type="component" value="Unassembled WGS sequence"/>
</dbReference>
<name>A0A8H5B184_9AGAR</name>
<evidence type="ECO:0000256" key="1">
    <source>
        <dbReference type="ARBA" id="ARBA00006395"/>
    </source>
</evidence>
<dbReference type="InterPro" id="IPR042470">
    <property type="entry name" value="RMI1_N_C_sf"/>
</dbReference>
<dbReference type="InterPro" id="IPR013894">
    <property type="entry name" value="RMI1_OB"/>
</dbReference>
<dbReference type="OrthoDB" id="341511at2759"/>
<keyword evidence="5" id="KW-1185">Reference proteome</keyword>
<dbReference type="EMBL" id="JAACJK010000221">
    <property type="protein sequence ID" value="KAF5314751.1"/>
    <property type="molecule type" value="Genomic_DNA"/>
</dbReference>
<dbReference type="AlphaFoldDB" id="A0A8H5B184"/>
<reference evidence="4 5" key="1">
    <citation type="journal article" date="2020" name="ISME J.">
        <title>Uncovering the hidden diversity of litter-decomposition mechanisms in mushroom-forming fungi.</title>
        <authorList>
            <person name="Floudas D."/>
            <person name="Bentzer J."/>
            <person name="Ahren D."/>
            <person name="Johansson T."/>
            <person name="Persson P."/>
            <person name="Tunlid A."/>
        </authorList>
    </citation>
    <scope>NUCLEOTIDE SEQUENCE [LARGE SCALE GENOMIC DNA]</scope>
    <source>
        <strain evidence="4 5">CBS 175.51</strain>
    </source>
</reference>
<organism evidence="4 5">
    <name type="scientific">Ephemerocybe angulata</name>
    <dbReference type="NCBI Taxonomy" id="980116"/>
    <lineage>
        <taxon>Eukaryota</taxon>
        <taxon>Fungi</taxon>
        <taxon>Dikarya</taxon>
        <taxon>Basidiomycota</taxon>
        <taxon>Agaricomycotina</taxon>
        <taxon>Agaricomycetes</taxon>
        <taxon>Agaricomycetidae</taxon>
        <taxon>Agaricales</taxon>
        <taxon>Agaricineae</taxon>
        <taxon>Psathyrellaceae</taxon>
        <taxon>Ephemerocybe</taxon>
    </lineage>
</organism>
<dbReference type="GO" id="GO:0016604">
    <property type="term" value="C:nuclear body"/>
    <property type="evidence" value="ECO:0007669"/>
    <property type="project" value="TreeGrafter"/>
</dbReference>
<proteinExistence type="inferred from homology"/>
<evidence type="ECO:0000313" key="4">
    <source>
        <dbReference type="EMBL" id="KAF5314751.1"/>
    </source>
</evidence>
<dbReference type="GO" id="GO:0031422">
    <property type="term" value="C:RecQ family helicase-topoisomerase III complex"/>
    <property type="evidence" value="ECO:0007669"/>
    <property type="project" value="TreeGrafter"/>
</dbReference>